<protein>
    <recommendedName>
        <fullName evidence="2">Replication factor A C-terminal domain-containing protein</fullName>
    </recommendedName>
</protein>
<dbReference type="Proteomes" id="UP001408789">
    <property type="component" value="Unassembled WGS sequence"/>
</dbReference>
<feature type="region of interest" description="Disordered" evidence="1">
    <location>
        <begin position="387"/>
        <end position="432"/>
    </location>
</feature>
<dbReference type="Gene3D" id="2.40.50.140">
    <property type="entry name" value="Nucleic acid-binding proteins"/>
    <property type="match status" value="2"/>
</dbReference>
<dbReference type="AlphaFoldDB" id="A0AAP0GPA3"/>
<dbReference type="PANTHER" id="PTHR47165:SF4">
    <property type="entry name" value="OS03G0429900 PROTEIN"/>
    <property type="match status" value="1"/>
</dbReference>
<evidence type="ECO:0000256" key="1">
    <source>
        <dbReference type="SAM" id="MobiDB-lite"/>
    </source>
</evidence>
<keyword evidence="4" id="KW-1185">Reference proteome</keyword>
<dbReference type="InterPro" id="IPR013955">
    <property type="entry name" value="Rep_factor-A_C"/>
</dbReference>
<dbReference type="Pfam" id="PF08646">
    <property type="entry name" value="Rep_fac-A_C"/>
    <property type="match status" value="1"/>
</dbReference>
<evidence type="ECO:0000313" key="4">
    <source>
        <dbReference type="Proteomes" id="UP001408789"/>
    </source>
</evidence>
<reference evidence="3 4" key="1">
    <citation type="submission" date="2024-04" db="EMBL/GenBank/DDBJ databases">
        <title>The reference genome of an endangered Asteraceae, Deinandra increscens subsp. villosa, native to the Central Coast of California.</title>
        <authorList>
            <person name="Guilliams M."/>
            <person name="Hasenstab-Lehman K."/>
            <person name="Meyer R."/>
            <person name="Mcevoy S."/>
        </authorList>
    </citation>
    <scope>NUCLEOTIDE SEQUENCE [LARGE SCALE GENOMIC DNA]</scope>
    <source>
        <tissue evidence="3">Leaf</tissue>
    </source>
</reference>
<gene>
    <name evidence="3" type="ORF">SSX86_024003</name>
</gene>
<evidence type="ECO:0000313" key="3">
    <source>
        <dbReference type="EMBL" id="KAK9056641.1"/>
    </source>
</evidence>
<evidence type="ECO:0000259" key="2">
    <source>
        <dbReference type="Pfam" id="PF08646"/>
    </source>
</evidence>
<feature type="domain" description="Replication factor A C-terminal" evidence="2">
    <location>
        <begin position="214"/>
        <end position="287"/>
    </location>
</feature>
<dbReference type="PANTHER" id="PTHR47165">
    <property type="entry name" value="OS03G0429900 PROTEIN"/>
    <property type="match status" value="1"/>
</dbReference>
<dbReference type="SUPFAM" id="SSF50249">
    <property type="entry name" value="Nucleic acid-binding proteins"/>
    <property type="match status" value="2"/>
</dbReference>
<organism evidence="3 4">
    <name type="scientific">Deinandra increscens subsp. villosa</name>
    <dbReference type="NCBI Taxonomy" id="3103831"/>
    <lineage>
        <taxon>Eukaryota</taxon>
        <taxon>Viridiplantae</taxon>
        <taxon>Streptophyta</taxon>
        <taxon>Embryophyta</taxon>
        <taxon>Tracheophyta</taxon>
        <taxon>Spermatophyta</taxon>
        <taxon>Magnoliopsida</taxon>
        <taxon>eudicotyledons</taxon>
        <taxon>Gunneridae</taxon>
        <taxon>Pentapetalae</taxon>
        <taxon>asterids</taxon>
        <taxon>campanulids</taxon>
        <taxon>Asterales</taxon>
        <taxon>Asteraceae</taxon>
        <taxon>Asteroideae</taxon>
        <taxon>Heliantheae alliance</taxon>
        <taxon>Madieae</taxon>
        <taxon>Madiinae</taxon>
        <taxon>Deinandra</taxon>
    </lineage>
</organism>
<dbReference type="EMBL" id="JBCNJP010000024">
    <property type="protein sequence ID" value="KAK9056641.1"/>
    <property type="molecule type" value="Genomic_DNA"/>
</dbReference>
<accession>A0AAP0GPA3</accession>
<dbReference type="InterPro" id="IPR012340">
    <property type="entry name" value="NA-bd_OB-fold"/>
</dbReference>
<feature type="compositionally biased region" description="Acidic residues" evidence="1">
    <location>
        <begin position="397"/>
        <end position="410"/>
    </location>
</feature>
<comment type="caution">
    <text evidence="3">The sequence shown here is derived from an EMBL/GenBank/DDBJ whole genome shotgun (WGS) entry which is preliminary data.</text>
</comment>
<name>A0AAP0GPA3_9ASTR</name>
<sequence>MSKAVVGGVMETGLNDGLCFDQLEVGSSMSIIVMVCRSWDCDNVHGRYMSTDYIFSDRNGDSIHATARSNIAHYFVNKLKEGSTVFKKVSVDHGGFERYPFQIVQFEDLEVTNNKYFVDVIGYVTTTDNVSTTSTGKRTLEFNLRNERGGHMAVTLWGKLGESFIAQKAKKVGVYTVTLSSMSVKHYLESLALSSSSSTLIIDSNNIPLLESFNASLRYRLMVDVKDMTSNFVVVLFDEAGKQLVKKSAKSLLDEQELSTNNDDMVLPEEFRCLIGGTYMFELRSHTYYQYGDYESFNCAQVLLPGSASYASSSSVDDILEPATVPALSSPVKKAPQFGVVTPDKRADKRSSNLDCTGTDSEGVLGKAGHALSMDVKTDLDMGFEVNVTPGKRDPLSEQEDDVDDKDCGEDSGAGTVGKKRRAYIVDSEDEE</sequence>
<proteinExistence type="predicted"/>